<accession>C6XYK8</accession>
<dbReference type="EMBL" id="CP001681">
    <property type="protein sequence ID" value="ACU04490.1"/>
    <property type="molecule type" value="Genomic_DNA"/>
</dbReference>
<dbReference type="Pfam" id="PF13648">
    <property type="entry name" value="Lipocalin_4"/>
    <property type="match status" value="1"/>
</dbReference>
<evidence type="ECO:0000256" key="1">
    <source>
        <dbReference type="SAM" id="SignalP"/>
    </source>
</evidence>
<evidence type="ECO:0000313" key="3">
    <source>
        <dbReference type="EMBL" id="ACU04490.1"/>
    </source>
</evidence>
<evidence type="ECO:0000259" key="2">
    <source>
        <dbReference type="Pfam" id="PF13648"/>
    </source>
</evidence>
<keyword evidence="4" id="KW-1185">Reference proteome</keyword>
<proteinExistence type="predicted"/>
<gene>
    <name evidence="3" type="ordered locus">Phep_2286</name>
</gene>
<keyword evidence="1" id="KW-0732">Signal</keyword>
<feature type="chain" id="PRO_5002974311" description="Lipocalin-like domain-containing protein" evidence="1">
    <location>
        <begin position="22"/>
        <end position="145"/>
    </location>
</feature>
<evidence type="ECO:0000313" key="4">
    <source>
        <dbReference type="Proteomes" id="UP000000852"/>
    </source>
</evidence>
<dbReference type="PROSITE" id="PS51257">
    <property type="entry name" value="PROKAR_LIPOPROTEIN"/>
    <property type="match status" value="1"/>
</dbReference>
<reference evidence="3 4" key="1">
    <citation type="journal article" date="2009" name="Stand. Genomic Sci.">
        <title>Complete genome sequence of Pedobacter heparinus type strain (HIM 762-3).</title>
        <authorList>
            <person name="Han C."/>
            <person name="Spring S."/>
            <person name="Lapidus A."/>
            <person name="Del Rio T.G."/>
            <person name="Tice H."/>
            <person name="Copeland A."/>
            <person name="Cheng J.F."/>
            <person name="Lucas S."/>
            <person name="Chen F."/>
            <person name="Nolan M."/>
            <person name="Bruce D."/>
            <person name="Goodwin L."/>
            <person name="Pitluck S."/>
            <person name="Ivanova N."/>
            <person name="Mavromatis K."/>
            <person name="Mikhailova N."/>
            <person name="Pati A."/>
            <person name="Chen A."/>
            <person name="Palaniappan K."/>
            <person name="Land M."/>
            <person name="Hauser L."/>
            <person name="Chang Y.J."/>
            <person name="Jeffries C.C."/>
            <person name="Saunders E."/>
            <person name="Chertkov O."/>
            <person name="Brettin T."/>
            <person name="Goker M."/>
            <person name="Rohde M."/>
            <person name="Bristow J."/>
            <person name="Eisen J.A."/>
            <person name="Markowitz V."/>
            <person name="Hugenholtz P."/>
            <person name="Kyrpides N.C."/>
            <person name="Klenk H.P."/>
            <person name="Detter J.C."/>
        </authorList>
    </citation>
    <scope>NUCLEOTIDE SEQUENCE [LARGE SCALE GENOMIC DNA]</scope>
    <source>
        <strain evidence="4">ATCC 13125 / DSM 2366 / CIP 104194 / JCM 7457 / NBRC 12017 / NCIMB 9290 / NRRL B-14731 / HIM 762-3</strain>
    </source>
</reference>
<dbReference type="InterPro" id="IPR024311">
    <property type="entry name" value="Lipocalin-like"/>
</dbReference>
<dbReference type="KEGG" id="phe:Phep_2286"/>
<dbReference type="HOGENOM" id="CLU_1702963_0_0_10"/>
<dbReference type="Proteomes" id="UP000000852">
    <property type="component" value="Chromosome"/>
</dbReference>
<dbReference type="STRING" id="485917.Phep_2286"/>
<dbReference type="AlphaFoldDB" id="C6XYK8"/>
<name>C6XYK8_PEDHD</name>
<protein>
    <recommendedName>
        <fullName evidence="2">Lipocalin-like domain-containing protein</fullName>
    </recommendedName>
</protein>
<organism evidence="3 4">
    <name type="scientific">Pedobacter heparinus (strain ATCC 13125 / DSM 2366 / CIP 104194 / JCM 7457 / NBRC 12017 / NCIMB 9290 / NRRL B-14731 / HIM 762-3)</name>
    <dbReference type="NCBI Taxonomy" id="485917"/>
    <lineage>
        <taxon>Bacteria</taxon>
        <taxon>Pseudomonadati</taxon>
        <taxon>Bacteroidota</taxon>
        <taxon>Sphingobacteriia</taxon>
        <taxon>Sphingobacteriales</taxon>
        <taxon>Sphingobacteriaceae</taxon>
        <taxon>Pedobacter</taxon>
    </lineage>
</organism>
<feature type="signal peptide" evidence="1">
    <location>
        <begin position="1"/>
        <end position="21"/>
    </location>
</feature>
<feature type="domain" description="Lipocalin-like" evidence="2">
    <location>
        <begin position="36"/>
        <end position="127"/>
    </location>
</feature>
<sequence>MKTLRLICAFLLPFFLISACKKIPVIPENKTKALMGKRWKMTAYTEDGVNKMTETYDACELDNIEIYAAGGKYMMDEGATKCDDNDEQIQEGGKWEIKGDKLILSHEALDIQLQFTILELTTTTLKFSLRNPFGSELYIYTYTAQ</sequence>